<accession>A0A0F9FMZ2</accession>
<organism evidence="2">
    <name type="scientific">marine sediment metagenome</name>
    <dbReference type="NCBI Taxonomy" id="412755"/>
    <lineage>
        <taxon>unclassified sequences</taxon>
        <taxon>metagenomes</taxon>
        <taxon>ecological metagenomes</taxon>
    </lineage>
</organism>
<gene>
    <name evidence="2" type="ORF">LCGC14_1933030</name>
</gene>
<reference evidence="2" key="1">
    <citation type="journal article" date="2015" name="Nature">
        <title>Complex archaea that bridge the gap between prokaryotes and eukaryotes.</title>
        <authorList>
            <person name="Spang A."/>
            <person name="Saw J.H."/>
            <person name="Jorgensen S.L."/>
            <person name="Zaremba-Niedzwiedzka K."/>
            <person name="Martijn J."/>
            <person name="Lind A.E."/>
            <person name="van Eijk R."/>
            <person name="Schleper C."/>
            <person name="Guy L."/>
            <person name="Ettema T.J."/>
        </authorList>
    </citation>
    <scope>NUCLEOTIDE SEQUENCE</scope>
</reference>
<dbReference type="AlphaFoldDB" id="A0A0F9FMZ2"/>
<sequence length="69" mass="7297">MNPRMSVMDRITRRTIRLANGRLRWATMVDGLSAGTGLEIGVPNGPGAVEQPANNTSSNGEECGACQPL</sequence>
<evidence type="ECO:0000256" key="1">
    <source>
        <dbReference type="SAM" id="MobiDB-lite"/>
    </source>
</evidence>
<name>A0A0F9FMZ2_9ZZZZ</name>
<feature type="region of interest" description="Disordered" evidence="1">
    <location>
        <begin position="43"/>
        <end position="69"/>
    </location>
</feature>
<dbReference type="EMBL" id="LAZR01020793">
    <property type="protein sequence ID" value="KKL87603.1"/>
    <property type="molecule type" value="Genomic_DNA"/>
</dbReference>
<proteinExistence type="predicted"/>
<protein>
    <submittedName>
        <fullName evidence="2">Uncharacterized protein</fullName>
    </submittedName>
</protein>
<evidence type="ECO:0000313" key="2">
    <source>
        <dbReference type="EMBL" id="KKL87603.1"/>
    </source>
</evidence>
<comment type="caution">
    <text evidence="2">The sequence shown here is derived from an EMBL/GenBank/DDBJ whole genome shotgun (WGS) entry which is preliminary data.</text>
</comment>